<dbReference type="GO" id="GO:0007399">
    <property type="term" value="P:nervous system development"/>
    <property type="evidence" value="ECO:0007669"/>
    <property type="project" value="UniProtKB-KW"/>
</dbReference>
<proteinExistence type="inferred from homology"/>
<comment type="similarity">
    <text evidence="3">Belongs to the RITA family.</text>
</comment>
<evidence type="ECO:0000256" key="3">
    <source>
        <dbReference type="ARBA" id="ARBA00010906"/>
    </source>
</evidence>
<feature type="compositionally biased region" description="Low complexity" evidence="12">
    <location>
        <begin position="151"/>
        <end position="179"/>
    </location>
</feature>
<dbReference type="InterPro" id="IPR031418">
    <property type="entry name" value="RITA1"/>
</dbReference>
<evidence type="ECO:0000256" key="2">
    <source>
        <dbReference type="ARBA" id="ARBA00004496"/>
    </source>
</evidence>
<evidence type="ECO:0000256" key="12">
    <source>
        <dbReference type="SAM" id="MobiDB-lite"/>
    </source>
</evidence>
<feature type="compositionally biased region" description="Basic and acidic residues" evidence="12">
    <location>
        <begin position="23"/>
        <end position="32"/>
    </location>
</feature>
<comment type="function">
    <text evidence="10">Tubulin-binding protein that acts as a negative regulator of Notch signaling pathway. Shuttles between the cytoplasm and the nucleus and mediates the nuclear export of RBPJ/RBPSUH, thereby preventing the interaction between RBPJ/RBPSUH and NICD product of Notch proteins (Notch intracellular domain), leading to down-regulate Notch-mediated transcription. May play a role in neurogenesis.</text>
</comment>
<keyword evidence="9" id="KW-0539">Nucleus</keyword>
<feature type="compositionally biased region" description="Polar residues" evidence="12">
    <location>
        <begin position="184"/>
        <end position="193"/>
    </location>
</feature>
<dbReference type="GO" id="GO:0015631">
    <property type="term" value="F:tubulin binding"/>
    <property type="evidence" value="ECO:0007669"/>
    <property type="project" value="InterPro"/>
</dbReference>
<evidence type="ECO:0000256" key="7">
    <source>
        <dbReference type="ARBA" id="ARBA00022902"/>
    </source>
</evidence>
<evidence type="ECO:0000256" key="6">
    <source>
        <dbReference type="ARBA" id="ARBA00022490"/>
    </source>
</evidence>
<evidence type="ECO:0000313" key="13">
    <source>
        <dbReference type="EMBL" id="KAJ7370097.1"/>
    </source>
</evidence>
<dbReference type="GO" id="GO:0007219">
    <property type="term" value="P:Notch signaling pathway"/>
    <property type="evidence" value="ECO:0007669"/>
    <property type="project" value="UniProtKB-KW"/>
</dbReference>
<keyword evidence="6" id="KW-0963">Cytoplasm</keyword>
<comment type="caution">
    <text evidence="13">The sequence shown here is derived from an EMBL/GenBank/DDBJ whole genome shotgun (WGS) entry which is preliminary data.</text>
</comment>
<evidence type="ECO:0000256" key="9">
    <source>
        <dbReference type="ARBA" id="ARBA00023242"/>
    </source>
</evidence>
<feature type="compositionally biased region" description="Polar residues" evidence="12">
    <location>
        <begin position="61"/>
        <end position="76"/>
    </location>
</feature>
<dbReference type="GO" id="GO:0045746">
    <property type="term" value="P:negative regulation of Notch signaling pathway"/>
    <property type="evidence" value="ECO:0007669"/>
    <property type="project" value="TreeGrafter"/>
</dbReference>
<dbReference type="AlphaFoldDB" id="A0A9W9YV79"/>
<protein>
    <recommendedName>
        <fullName evidence="5">RBPJ-interacting and tubulin-associated protein 1</fullName>
    </recommendedName>
    <alternativeName>
        <fullName evidence="11">RBPJ-interacting and tubulin-associated protein</fullName>
    </alternativeName>
</protein>
<dbReference type="Proteomes" id="UP001163046">
    <property type="component" value="Unassembled WGS sequence"/>
</dbReference>
<dbReference type="Pfam" id="PF17066">
    <property type="entry name" value="RITA"/>
    <property type="match status" value="1"/>
</dbReference>
<evidence type="ECO:0000256" key="10">
    <source>
        <dbReference type="ARBA" id="ARBA00024957"/>
    </source>
</evidence>
<dbReference type="PANTHER" id="PTHR34917">
    <property type="entry name" value="RBPJ-INTERACTING AND TUBULIN-ASSOCIATED PROTEIN 1"/>
    <property type="match status" value="1"/>
</dbReference>
<dbReference type="EMBL" id="MU826873">
    <property type="protein sequence ID" value="KAJ7370097.1"/>
    <property type="molecule type" value="Genomic_DNA"/>
</dbReference>
<sequence length="193" mass="21697">MRASNTASRVKFVRSTVDESLFGERTKTREPSRVTAFEPPWIDSGKAQPKTPSKPLLFYCPTSQTRPVSSRSQATPNLRGYKPVKFSPTYVDESLFGDRKTKRSDSPPPSEFDAPWVKESEKRRDRPLLFDCSSRLVFDHSGMDDELDAGSSTSSSRPRSARTPQSFRSSSRTSSRAESVGNMPKSTNKPPWR</sequence>
<name>A0A9W9YV79_9CNID</name>
<feature type="region of interest" description="Disordered" evidence="12">
    <location>
        <begin position="141"/>
        <end position="193"/>
    </location>
</feature>
<keyword evidence="14" id="KW-1185">Reference proteome</keyword>
<organism evidence="13 14">
    <name type="scientific">Desmophyllum pertusum</name>
    <dbReference type="NCBI Taxonomy" id="174260"/>
    <lineage>
        <taxon>Eukaryota</taxon>
        <taxon>Metazoa</taxon>
        <taxon>Cnidaria</taxon>
        <taxon>Anthozoa</taxon>
        <taxon>Hexacorallia</taxon>
        <taxon>Scleractinia</taxon>
        <taxon>Caryophylliina</taxon>
        <taxon>Caryophylliidae</taxon>
        <taxon>Desmophyllum</taxon>
    </lineage>
</organism>
<dbReference type="OrthoDB" id="5987556at2759"/>
<dbReference type="GO" id="GO:0005634">
    <property type="term" value="C:nucleus"/>
    <property type="evidence" value="ECO:0007669"/>
    <property type="project" value="UniProtKB-SubCell"/>
</dbReference>
<accession>A0A9W9YV79</accession>
<evidence type="ECO:0000313" key="14">
    <source>
        <dbReference type="Proteomes" id="UP001163046"/>
    </source>
</evidence>
<comment type="subunit">
    <text evidence="4">Interacts with RBPJ/RBPSUH.</text>
</comment>
<dbReference type="PANTHER" id="PTHR34917:SF1">
    <property type="entry name" value="RBPJ-INTERACTING AND TUBULIN-ASSOCIATED PROTEIN 1"/>
    <property type="match status" value="1"/>
</dbReference>
<keyword evidence="8" id="KW-0914">Notch signaling pathway</keyword>
<gene>
    <name evidence="13" type="primary">RITA1</name>
    <name evidence="13" type="ORF">OS493_034308</name>
</gene>
<evidence type="ECO:0000256" key="4">
    <source>
        <dbReference type="ARBA" id="ARBA00011667"/>
    </source>
</evidence>
<comment type="subcellular location">
    <subcellularLocation>
        <location evidence="2">Cytoplasm</location>
    </subcellularLocation>
    <subcellularLocation>
        <location evidence="1">Nucleus</location>
    </subcellularLocation>
</comment>
<evidence type="ECO:0000256" key="1">
    <source>
        <dbReference type="ARBA" id="ARBA00004123"/>
    </source>
</evidence>
<keyword evidence="7" id="KW-0524">Neurogenesis</keyword>
<evidence type="ECO:0000256" key="11">
    <source>
        <dbReference type="ARBA" id="ARBA00031318"/>
    </source>
</evidence>
<feature type="region of interest" description="Disordered" evidence="12">
    <location>
        <begin position="23"/>
        <end position="123"/>
    </location>
</feature>
<dbReference type="GO" id="GO:0051168">
    <property type="term" value="P:nuclear export"/>
    <property type="evidence" value="ECO:0007669"/>
    <property type="project" value="InterPro"/>
</dbReference>
<evidence type="ECO:0000256" key="8">
    <source>
        <dbReference type="ARBA" id="ARBA00022976"/>
    </source>
</evidence>
<reference evidence="13" key="1">
    <citation type="submission" date="2023-01" db="EMBL/GenBank/DDBJ databases">
        <title>Genome assembly of the deep-sea coral Lophelia pertusa.</title>
        <authorList>
            <person name="Herrera S."/>
            <person name="Cordes E."/>
        </authorList>
    </citation>
    <scope>NUCLEOTIDE SEQUENCE</scope>
    <source>
        <strain evidence="13">USNM1676648</strain>
        <tissue evidence="13">Polyp</tissue>
    </source>
</reference>
<feature type="compositionally biased region" description="Basic and acidic residues" evidence="12">
    <location>
        <begin position="96"/>
        <end position="105"/>
    </location>
</feature>
<dbReference type="GO" id="GO:0005737">
    <property type="term" value="C:cytoplasm"/>
    <property type="evidence" value="ECO:0007669"/>
    <property type="project" value="UniProtKB-SubCell"/>
</dbReference>
<evidence type="ECO:0000256" key="5">
    <source>
        <dbReference type="ARBA" id="ARBA00014447"/>
    </source>
</evidence>